<evidence type="ECO:0000313" key="2">
    <source>
        <dbReference type="EMBL" id="RKH71278.1"/>
    </source>
</evidence>
<name>A0A3A8QU45_9BACT</name>
<sequence>MRRFEFVDGNSSKFWMPEVQGATFIVTYGRIGTAGQRKEKVFPDEDAALKEYTKKVAEKVREGYAEVGAEAGSGAAPAAPPPKAAAAPPPALVLPRRVTPATPGPEAVAAAASALTLLQSRLKGPSWKVTRLSRKARHALRSLGGVDPAAHPALAAPFAALMAHVVGPKAEGRLPLRHALGLLSQVDVAAFQRATEMWKAAPAGSVPPGVAAVRTLNDPELALRVTALLSERPELRDGSEDAWTKRWSVLKPHVEAHLSGAGQSLSAFVSSVDAGGDAHLSKRLARLGA</sequence>
<keyword evidence="3" id="KW-1185">Reference proteome</keyword>
<proteinExistence type="predicted"/>
<dbReference type="InterPro" id="IPR008893">
    <property type="entry name" value="WGR_domain"/>
</dbReference>
<evidence type="ECO:0000259" key="1">
    <source>
        <dbReference type="PROSITE" id="PS51977"/>
    </source>
</evidence>
<dbReference type="RefSeq" id="WP_120554722.1">
    <property type="nucleotide sequence ID" value="NZ_RAWK01000035.1"/>
</dbReference>
<dbReference type="PANTHER" id="PTHR30634">
    <property type="entry name" value="OUTER MEMBRANE LOLAB LIPOPROTEIN INSERTION APPARATUS"/>
    <property type="match status" value="1"/>
</dbReference>
<accession>A0A3A8QU45</accession>
<dbReference type="InterPro" id="IPR050458">
    <property type="entry name" value="LolB"/>
</dbReference>
<dbReference type="SMART" id="SM00773">
    <property type="entry name" value="WGR"/>
    <property type="match status" value="1"/>
</dbReference>
<dbReference type="PROSITE" id="PS51977">
    <property type="entry name" value="WGR"/>
    <property type="match status" value="1"/>
</dbReference>
<feature type="domain" description="WGR" evidence="1">
    <location>
        <begin position="1"/>
        <end position="85"/>
    </location>
</feature>
<dbReference type="SUPFAM" id="SSF142921">
    <property type="entry name" value="WGR domain-like"/>
    <property type="match status" value="1"/>
</dbReference>
<dbReference type="Proteomes" id="UP000267003">
    <property type="component" value="Unassembled WGS sequence"/>
</dbReference>
<organism evidence="2 3">
    <name type="scientific">Corallococcus aberystwythensis</name>
    <dbReference type="NCBI Taxonomy" id="2316722"/>
    <lineage>
        <taxon>Bacteria</taxon>
        <taxon>Pseudomonadati</taxon>
        <taxon>Myxococcota</taxon>
        <taxon>Myxococcia</taxon>
        <taxon>Myxococcales</taxon>
        <taxon>Cystobacterineae</taxon>
        <taxon>Myxococcaceae</taxon>
        <taxon>Corallococcus</taxon>
    </lineage>
</organism>
<reference evidence="3" key="1">
    <citation type="submission" date="2018-09" db="EMBL/GenBank/DDBJ databases">
        <authorList>
            <person name="Livingstone P.G."/>
            <person name="Whitworth D.E."/>
        </authorList>
    </citation>
    <scope>NUCLEOTIDE SEQUENCE [LARGE SCALE GENOMIC DNA]</scope>
    <source>
        <strain evidence="3">AB050A</strain>
    </source>
</reference>
<dbReference type="InterPro" id="IPR036930">
    <property type="entry name" value="WGR_dom_sf"/>
</dbReference>
<dbReference type="Pfam" id="PF05406">
    <property type="entry name" value="WGR"/>
    <property type="match status" value="1"/>
</dbReference>
<dbReference type="CDD" id="cd07996">
    <property type="entry name" value="WGR_MMR_like"/>
    <property type="match status" value="1"/>
</dbReference>
<dbReference type="Gene3D" id="2.20.140.10">
    <property type="entry name" value="WGR domain"/>
    <property type="match status" value="1"/>
</dbReference>
<dbReference type="EMBL" id="RAWK01000035">
    <property type="protein sequence ID" value="RKH71278.1"/>
    <property type="molecule type" value="Genomic_DNA"/>
</dbReference>
<dbReference type="AlphaFoldDB" id="A0A3A8QU45"/>
<protein>
    <submittedName>
        <fullName evidence="2">WGR domain-containing protein</fullName>
    </submittedName>
</protein>
<comment type="caution">
    <text evidence="2">The sequence shown here is derived from an EMBL/GenBank/DDBJ whole genome shotgun (WGS) entry which is preliminary data.</text>
</comment>
<dbReference type="PANTHER" id="PTHR30634:SF13">
    <property type="entry name" value="PROTEIN YEHF"/>
    <property type="match status" value="1"/>
</dbReference>
<dbReference type="OrthoDB" id="8859114at2"/>
<evidence type="ECO:0000313" key="3">
    <source>
        <dbReference type="Proteomes" id="UP000267003"/>
    </source>
</evidence>
<dbReference type="InterPro" id="IPR049809">
    <property type="entry name" value="YehF/YfeS-like_WGR"/>
</dbReference>
<gene>
    <name evidence="2" type="ORF">D7W81_07890</name>
</gene>